<organism evidence="2 3">
    <name type="scientific">Anaeramoeba flamelloides</name>
    <dbReference type="NCBI Taxonomy" id="1746091"/>
    <lineage>
        <taxon>Eukaryota</taxon>
        <taxon>Metamonada</taxon>
        <taxon>Anaeramoebidae</taxon>
        <taxon>Anaeramoeba</taxon>
    </lineage>
</organism>
<accession>A0ABQ8XMR1</accession>
<sequence>MNKNSTTTTQRQKKEELQKQIFNICEMLPQHHPRIVELIFKNNNYKVTSTVEDLINLPTDLNYYQVKRQLPSQRLYYGPMYNNSYKNFGTYRYRDCSSYQRYLLERSKCRSKIKNAYLVNNTEDLEKQQNDLEQINSLTNEKISTYSSDEEDKLLKNNENVNSSEEEEEEDEVEKEKTKNEKGNEIKLNSSNDQFSENEIQTISSEKQDFQTQIDQDKEYAQQLANEEFYNQLEKYQNYQKYLGQYKNEVSPEKKPKTENGWWKNFVQKFKSKPKKTSSPKKNTNKIKNTKKKKSSRKNKKTKNNNFISSNVKYSKLPLDDEMEDQELFTASDEMEKEQQKLQIRTTVRKRKTQKQLDSEISDSDYVEDKLLANEDIFDDEPFSDNESDAVEMVVIEN</sequence>
<proteinExistence type="predicted"/>
<comment type="caution">
    <text evidence="2">The sequence shown here is derived from an EMBL/GenBank/DDBJ whole genome shotgun (WGS) entry which is preliminary data.</text>
</comment>
<keyword evidence="3" id="KW-1185">Reference proteome</keyword>
<feature type="compositionally biased region" description="Basic residues" evidence="1">
    <location>
        <begin position="270"/>
        <end position="303"/>
    </location>
</feature>
<reference evidence="2" key="1">
    <citation type="submission" date="2022-08" db="EMBL/GenBank/DDBJ databases">
        <title>Novel sulfate-reducing endosymbionts in the free-living metamonad Anaeramoeba.</title>
        <authorList>
            <person name="Jerlstrom-Hultqvist J."/>
            <person name="Cepicka I."/>
            <person name="Gallot-Lavallee L."/>
            <person name="Salas-Leiva D."/>
            <person name="Curtis B.A."/>
            <person name="Zahonova K."/>
            <person name="Pipaliya S."/>
            <person name="Dacks J."/>
            <person name="Roger A.J."/>
        </authorList>
    </citation>
    <scope>NUCLEOTIDE SEQUENCE</scope>
    <source>
        <strain evidence="2">Schooner1</strain>
    </source>
</reference>
<protein>
    <recommendedName>
        <fullName evidence="4">CUE domain-containing protein</fullName>
    </recommendedName>
</protein>
<evidence type="ECO:0000313" key="3">
    <source>
        <dbReference type="Proteomes" id="UP001150062"/>
    </source>
</evidence>
<evidence type="ECO:0000313" key="2">
    <source>
        <dbReference type="EMBL" id="KAJ6233877.1"/>
    </source>
</evidence>
<feature type="compositionally biased region" description="Acidic residues" evidence="1">
    <location>
        <begin position="164"/>
        <end position="173"/>
    </location>
</feature>
<feature type="region of interest" description="Disordered" evidence="1">
    <location>
        <begin position="250"/>
        <end position="316"/>
    </location>
</feature>
<evidence type="ECO:0008006" key="4">
    <source>
        <dbReference type="Google" id="ProtNLM"/>
    </source>
</evidence>
<evidence type="ECO:0000256" key="1">
    <source>
        <dbReference type="SAM" id="MobiDB-lite"/>
    </source>
</evidence>
<gene>
    <name evidence="2" type="ORF">M0813_29554</name>
</gene>
<feature type="compositionally biased region" description="Basic and acidic residues" evidence="1">
    <location>
        <begin position="174"/>
        <end position="185"/>
    </location>
</feature>
<dbReference type="EMBL" id="JAOAOG010000273">
    <property type="protein sequence ID" value="KAJ6233877.1"/>
    <property type="molecule type" value="Genomic_DNA"/>
</dbReference>
<name>A0ABQ8XMR1_9EUKA</name>
<dbReference type="Proteomes" id="UP001150062">
    <property type="component" value="Unassembled WGS sequence"/>
</dbReference>
<feature type="region of interest" description="Disordered" evidence="1">
    <location>
        <begin position="146"/>
        <end position="196"/>
    </location>
</feature>